<keyword evidence="4" id="KW-0539">Nucleus</keyword>
<accession>A0ABQ9N2P2</accession>
<evidence type="ECO:0000313" key="7">
    <source>
        <dbReference type="EMBL" id="KAJ9186013.1"/>
    </source>
</evidence>
<evidence type="ECO:0000256" key="2">
    <source>
        <dbReference type="ARBA" id="ARBA00023015"/>
    </source>
</evidence>
<comment type="subcellular location">
    <subcellularLocation>
        <location evidence="1">Nucleus</location>
    </subcellularLocation>
</comment>
<evidence type="ECO:0000313" key="8">
    <source>
        <dbReference type="Proteomes" id="UP001174677"/>
    </source>
</evidence>
<keyword evidence="2" id="KW-0805">Transcription regulation</keyword>
<dbReference type="SUPFAM" id="SSF47459">
    <property type="entry name" value="HLH, helix-loop-helix DNA-binding domain"/>
    <property type="match status" value="1"/>
</dbReference>
<dbReference type="InterPro" id="IPR044660">
    <property type="entry name" value="IBH1-like"/>
</dbReference>
<evidence type="ECO:0000256" key="3">
    <source>
        <dbReference type="ARBA" id="ARBA00023163"/>
    </source>
</evidence>
<gene>
    <name evidence="7" type="ORF">P3X46_005571</name>
</gene>
<feature type="compositionally biased region" description="Polar residues" evidence="5">
    <location>
        <begin position="1"/>
        <end position="10"/>
    </location>
</feature>
<organism evidence="7 8">
    <name type="scientific">Hevea brasiliensis</name>
    <name type="common">Para rubber tree</name>
    <name type="synonym">Siphonia brasiliensis</name>
    <dbReference type="NCBI Taxonomy" id="3981"/>
    <lineage>
        <taxon>Eukaryota</taxon>
        <taxon>Viridiplantae</taxon>
        <taxon>Streptophyta</taxon>
        <taxon>Embryophyta</taxon>
        <taxon>Tracheophyta</taxon>
        <taxon>Spermatophyta</taxon>
        <taxon>Magnoliopsida</taxon>
        <taxon>eudicotyledons</taxon>
        <taxon>Gunneridae</taxon>
        <taxon>Pentapetalae</taxon>
        <taxon>rosids</taxon>
        <taxon>fabids</taxon>
        <taxon>Malpighiales</taxon>
        <taxon>Euphorbiaceae</taxon>
        <taxon>Crotonoideae</taxon>
        <taxon>Micrandreae</taxon>
        <taxon>Hevea</taxon>
    </lineage>
</organism>
<reference evidence="7" key="1">
    <citation type="journal article" date="2023" name="Plant Biotechnol. J.">
        <title>Chromosome-level wild Hevea brasiliensis genome provides new tools for genomic-assisted breeding and valuable loci to elevate rubber yield.</title>
        <authorList>
            <person name="Cheng H."/>
            <person name="Song X."/>
            <person name="Hu Y."/>
            <person name="Wu T."/>
            <person name="Yang Q."/>
            <person name="An Z."/>
            <person name="Feng S."/>
            <person name="Deng Z."/>
            <person name="Wu W."/>
            <person name="Zeng X."/>
            <person name="Tu M."/>
            <person name="Wang X."/>
            <person name="Huang H."/>
        </authorList>
    </citation>
    <scope>NUCLEOTIDE SEQUENCE</scope>
    <source>
        <strain evidence="7">MT/VB/25A 57/8</strain>
    </source>
</reference>
<dbReference type="Proteomes" id="UP001174677">
    <property type="component" value="Chromosome 3"/>
</dbReference>
<sequence>MASLISSLESQEFKQRKKRRKLTDQTQNHAQNDNTNNRTITNPRWKTQAELQIYSSKLLEALRLSRRTSSTAAAKGREIRETADRVLAVAGKGTTRWSRAILAGRLRLRKVKKVRRVKVTGESRLRRKEMARESNRLPVLEDRVRALSRLVPGCRKTSFTSLLEETSDYIAALEMQVKAMTALTEILAAGGVAPVSPTN</sequence>
<feature type="compositionally biased region" description="Polar residues" evidence="5">
    <location>
        <begin position="24"/>
        <end position="44"/>
    </location>
</feature>
<dbReference type="PANTHER" id="PTHR33124">
    <property type="entry name" value="TRANSCRIPTION FACTOR IBH1-LIKE 1"/>
    <property type="match status" value="1"/>
</dbReference>
<evidence type="ECO:0000256" key="4">
    <source>
        <dbReference type="ARBA" id="ARBA00023242"/>
    </source>
</evidence>
<evidence type="ECO:0000259" key="6">
    <source>
        <dbReference type="PROSITE" id="PS50888"/>
    </source>
</evidence>
<comment type="caution">
    <text evidence="7">The sequence shown here is derived from an EMBL/GenBank/DDBJ whole genome shotgun (WGS) entry which is preliminary data.</text>
</comment>
<dbReference type="PROSITE" id="PS50888">
    <property type="entry name" value="BHLH"/>
    <property type="match status" value="1"/>
</dbReference>
<keyword evidence="3" id="KW-0804">Transcription</keyword>
<dbReference type="InterPro" id="IPR011598">
    <property type="entry name" value="bHLH_dom"/>
</dbReference>
<dbReference type="EMBL" id="JARPOI010000003">
    <property type="protein sequence ID" value="KAJ9186013.1"/>
    <property type="molecule type" value="Genomic_DNA"/>
</dbReference>
<evidence type="ECO:0000256" key="1">
    <source>
        <dbReference type="ARBA" id="ARBA00004123"/>
    </source>
</evidence>
<protein>
    <recommendedName>
        <fullName evidence="6">BHLH domain-containing protein</fullName>
    </recommendedName>
</protein>
<proteinExistence type="predicted"/>
<feature type="region of interest" description="Disordered" evidence="5">
    <location>
        <begin position="1"/>
        <end position="44"/>
    </location>
</feature>
<keyword evidence="8" id="KW-1185">Reference proteome</keyword>
<dbReference type="CDD" id="cd11444">
    <property type="entry name" value="bHLH_AtIBH1_like"/>
    <property type="match status" value="1"/>
</dbReference>
<dbReference type="InterPro" id="IPR044549">
    <property type="entry name" value="bHLH_AtIBH1-like"/>
</dbReference>
<dbReference type="InterPro" id="IPR036638">
    <property type="entry name" value="HLH_DNA-bd_sf"/>
</dbReference>
<dbReference type="PANTHER" id="PTHR33124:SF41">
    <property type="entry name" value="TRANSCRIPTION FACTOR BHLH149"/>
    <property type="match status" value="1"/>
</dbReference>
<name>A0ABQ9N2P2_HEVBR</name>
<evidence type="ECO:0000256" key="5">
    <source>
        <dbReference type="SAM" id="MobiDB-lite"/>
    </source>
</evidence>
<dbReference type="InterPro" id="IPR059002">
    <property type="entry name" value="IBH1_N"/>
</dbReference>
<feature type="domain" description="BHLH" evidence="6">
    <location>
        <begin position="124"/>
        <end position="173"/>
    </location>
</feature>
<dbReference type="Pfam" id="PF26576">
    <property type="entry name" value="IBH1_N"/>
    <property type="match status" value="1"/>
</dbReference>